<reference evidence="8 9" key="1">
    <citation type="submission" date="2019-09" db="EMBL/GenBank/DDBJ databases">
        <authorList>
            <person name="Chandra G."/>
            <person name="Truman W A."/>
        </authorList>
    </citation>
    <scope>NUCLEOTIDE SEQUENCE [LARGE SCALE GENOMIC DNA]</scope>
    <source>
        <strain evidence="8">PS928</strain>
    </source>
</reference>
<evidence type="ECO:0000256" key="3">
    <source>
        <dbReference type="ARBA" id="ARBA00022989"/>
    </source>
</evidence>
<dbReference type="CDD" id="cd17319">
    <property type="entry name" value="MFS_ExuT_GudP_like"/>
    <property type="match status" value="1"/>
</dbReference>
<dbReference type="InterPro" id="IPR050382">
    <property type="entry name" value="MFS_Na/Anion_cotransporter"/>
</dbReference>
<evidence type="ECO:0000256" key="4">
    <source>
        <dbReference type="ARBA" id="ARBA00023136"/>
    </source>
</evidence>
<comment type="subcellular location">
    <subcellularLocation>
        <location evidence="1">Membrane</location>
        <topology evidence="1">Multi-pass membrane protein</topology>
    </subcellularLocation>
</comment>
<evidence type="ECO:0000313" key="9">
    <source>
        <dbReference type="Proteomes" id="UP000381378"/>
    </source>
</evidence>
<feature type="transmembrane region" description="Helical" evidence="6">
    <location>
        <begin position="74"/>
        <end position="93"/>
    </location>
</feature>
<evidence type="ECO:0000256" key="2">
    <source>
        <dbReference type="ARBA" id="ARBA00022692"/>
    </source>
</evidence>
<feature type="transmembrane region" description="Helical" evidence="6">
    <location>
        <begin position="352"/>
        <end position="377"/>
    </location>
</feature>
<evidence type="ECO:0000313" key="8">
    <source>
        <dbReference type="EMBL" id="VVQ25549.1"/>
    </source>
</evidence>
<dbReference type="InterPro" id="IPR020846">
    <property type="entry name" value="MFS_dom"/>
</dbReference>
<dbReference type="GO" id="GO:0015134">
    <property type="term" value="F:hexuronate transmembrane transporter activity"/>
    <property type="evidence" value="ECO:0007669"/>
    <property type="project" value="TreeGrafter"/>
</dbReference>
<dbReference type="Pfam" id="PF07690">
    <property type="entry name" value="MFS_1"/>
    <property type="match status" value="1"/>
</dbReference>
<dbReference type="InterPro" id="IPR011701">
    <property type="entry name" value="MFS"/>
</dbReference>
<feature type="transmembrane region" description="Helical" evidence="6">
    <location>
        <begin position="48"/>
        <end position="67"/>
    </location>
</feature>
<evidence type="ECO:0000256" key="1">
    <source>
        <dbReference type="ARBA" id="ARBA00004141"/>
    </source>
</evidence>
<keyword evidence="2 6" id="KW-0812">Transmembrane</keyword>
<feature type="transmembrane region" description="Helical" evidence="6">
    <location>
        <begin position="130"/>
        <end position="157"/>
    </location>
</feature>
<sequence>MSHQYRWQICALLFFATTINYLDRQVLGLLKPLLEQQFHWSETDYSYLVIVFQASYAGGLLVFGKLIDRLGTKLGYGLCIAVWSLAAIGHAAAQSTLSFMYMRALLGLGESGNFPAAIKAVSEWFPKKERALAVGILTSGTSVGAILAPACVPWLAATYGWESAFVITGLTGFVWLVFWKIFYHSPAAHPRISAGELAYINQGAQVEPADKVKWVDLLKLRSTWVFVTGKFLTDPIWWFMLFWLPSYFSSRFELDLKHLGLPLMIVYCATSIGSVGGGWLSSRMISAGWSTEKARNSAMLIMAVLVLPIGFSSYIDNMWVMVGLLSLAAAAHQGWSANLFTTVADKFPRSQVASVMGIGGTAGSVGGMIFPLIVGIVLEHYKALDNLTLGYNLIFIVCASSYLTAWLIMRLMANRGAPLLQEPLKS</sequence>
<dbReference type="Proteomes" id="UP000381378">
    <property type="component" value="Unassembled WGS sequence"/>
</dbReference>
<organism evidence="8 9">
    <name type="scientific">Pseudomonas fluorescens</name>
    <dbReference type="NCBI Taxonomy" id="294"/>
    <lineage>
        <taxon>Bacteria</taxon>
        <taxon>Pseudomonadati</taxon>
        <taxon>Pseudomonadota</taxon>
        <taxon>Gammaproteobacteria</taxon>
        <taxon>Pseudomonadales</taxon>
        <taxon>Pseudomonadaceae</taxon>
        <taxon>Pseudomonas</taxon>
    </lineage>
</organism>
<proteinExistence type="inferred from homology"/>
<dbReference type="PROSITE" id="PS50850">
    <property type="entry name" value="MFS"/>
    <property type="match status" value="1"/>
</dbReference>
<gene>
    <name evidence="8" type="primary">exuT_6</name>
    <name evidence="8" type="ORF">PS928_06079</name>
</gene>
<dbReference type="InterPro" id="IPR036259">
    <property type="entry name" value="MFS_trans_sf"/>
</dbReference>
<feature type="transmembrane region" description="Helical" evidence="6">
    <location>
        <begin position="389"/>
        <end position="409"/>
    </location>
</feature>
<feature type="transmembrane region" description="Helical" evidence="6">
    <location>
        <begin position="264"/>
        <end position="285"/>
    </location>
</feature>
<feature type="transmembrane region" description="Helical" evidence="6">
    <location>
        <begin position="321"/>
        <end position="340"/>
    </location>
</feature>
<feature type="transmembrane region" description="Helical" evidence="6">
    <location>
        <begin position="223"/>
        <end position="244"/>
    </location>
</feature>
<dbReference type="Gene3D" id="1.20.1250.20">
    <property type="entry name" value="MFS general substrate transporter like domains"/>
    <property type="match status" value="2"/>
</dbReference>
<dbReference type="SUPFAM" id="SSF103473">
    <property type="entry name" value="MFS general substrate transporter"/>
    <property type="match status" value="1"/>
</dbReference>
<dbReference type="AlphaFoldDB" id="A0A5E7VRV9"/>
<feature type="domain" description="Major facilitator superfamily (MFS) profile" evidence="7">
    <location>
        <begin position="9"/>
        <end position="417"/>
    </location>
</feature>
<feature type="transmembrane region" description="Helical" evidence="6">
    <location>
        <begin position="297"/>
        <end position="315"/>
    </location>
</feature>
<comment type="similarity">
    <text evidence="5">Belongs to the major facilitator superfamily. Phthalate permease family.</text>
</comment>
<protein>
    <submittedName>
        <fullName evidence="8">Hexuronate transporter</fullName>
    </submittedName>
</protein>
<dbReference type="GO" id="GO:0016020">
    <property type="term" value="C:membrane"/>
    <property type="evidence" value="ECO:0007669"/>
    <property type="project" value="UniProtKB-SubCell"/>
</dbReference>
<feature type="transmembrane region" description="Helical" evidence="6">
    <location>
        <begin position="163"/>
        <end position="183"/>
    </location>
</feature>
<dbReference type="PANTHER" id="PTHR11662:SF285">
    <property type="entry name" value="HEXURONATE TRANSPORTER"/>
    <property type="match status" value="1"/>
</dbReference>
<evidence type="ECO:0000256" key="5">
    <source>
        <dbReference type="ARBA" id="ARBA00038514"/>
    </source>
</evidence>
<evidence type="ECO:0000256" key="6">
    <source>
        <dbReference type="SAM" id="Phobius"/>
    </source>
</evidence>
<accession>A0A5E7VRV9</accession>
<keyword evidence="4 6" id="KW-0472">Membrane</keyword>
<dbReference type="EMBL" id="CABVJF010000035">
    <property type="protein sequence ID" value="VVQ25549.1"/>
    <property type="molecule type" value="Genomic_DNA"/>
</dbReference>
<dbReference type="RefSeq" id="WP_150788047.1">
    <property type="nucleotide sequence ID" value="NZ_CABVJF010000035.1"/>
</dbReference>
<dbReference type="OrthoDB" id="9781156at2"/>
<name>A0A5E7VRV9_PSEFL</name>
<dbReference type="PANTHER" id="PTHR11662">
    <property type="entry name" value="SOLUTE CARRIER FAMILY 17"/>
    <property type="match status" value="1"/>
</dbReference>
<evidence type="ECO:0000259" key="7">
    <source>
        <dbReference type="PROSITE" id="PS50850"/>
    </source>
</evidence>
<keyword evidence="3 6" id="KW-1133">Transmembrane helix</keyword>